<keyword evidence="9" id="KW-0547">Nucleotide-binding</keyword>
<keyword evidence="10" id="KW-0256">Endoplasmic reticulum</keyword>
<keyword evidence="12 15" id="KW-0472">Membrane</keyword>
<evidence type="ECO:0000259" key="16">
    <source>
        <dbReference type="Pfam" id="PF15009"/>
    </source>
</evidence>
<dbReference type="GO" id="GO:0000045">
    <property type="term" value="P:autophagosome assembly"/>
    <property type="evidence" value="ECO:0007669"/>
    <property type="project" value="TreeGrafter"/>
</dbReference>
<dbReference type="STRING" id="8005.ENSEEEP00000029069"/>
<dbReference type="GO" id="GO:0000139">
    <property type="term" value="C:Golgi membrane"/>
    <property type="evidence" value="ECO:0007669"/>
    <property type="project" value="UniProtKB-SubCell"/>
</dbReference>
<evidence type="ECO:0000313" key="18">
    <source>
        <dbReference type="Ensembl" id="ENSEEEP00000029069.2"/>
    </source>
</evidence>
<dbReference type="PANTHER" id="PTHR34339:SF1">
    <property type="entry name" value="STIMULATOR OF INTERFERON GENES PROTEIN"/>
    <property type="match status" value="1"/>
</dbReference>
<feature type="transmembrane region" description="Helical" evidence="15">
    <location>
        <begin position="130"/>
        <end position="147"/>
    </location>
</feature>
<evidence type="ECO:0000256" key="2">
    <source>
        <dbReference type="ARBA" id="ARBA00004477"/>
    </source>
</evidence>
<dbReference type="GO" id="GO:0005789">
    <property type="term" value="C:endoplasmic reticulum membrane"/>
    <property type="evidence" value="ECO:0007669"/>
    <property type="project" value="UniProtKB-SubCell"/>
</dbReference>
<protein>
    <recommendedName>
        <fullName evidence="7">Stimulator of interferon genes protein</fullName>
    </recommendedName>
</protein>
<feature type="domain" description="STING transmembrane" evidence="17">
    <location>
        <begin position="67"/>
        <end position="168"/>
    </location>
</feature>
<dbReference type="OMA" id="QYGQAGF"/>
<reference evidence="18" key="4">
    <citation type="submission" date="2025-08" db="UniProtKB">
        <authorList>
            <consortium name="Ensembl"/>
        </authorList>
    </citation>
    <scope>IDENTIFICATION</scope>
</reference>
<keyword evidence="11 15" id="KW-1133">Transmembrane helix</keyword>
<dbReference type="GO" id="GO:0002230">
    <property type="term" value="P:positive regulation of defense response to virus by host"/>
    <property type="evidence" value="ECO:0007669"/>
    <property type="project" value="Ensembl"/>
</dbReference>
<evidence type="ECO:0000256" key="6">
    <source>
        <dbReference type="ARBA" id="ARBA00009027"/>
    </source>
</evidence>
<dbReference type="GO" id="GO:0035438">
    <property type="term" value="F:cyclic-di-GMP binding"/>
    <property type="evidence" value="ECO:0007669"/>
    <property type="project" value="TreeGrafter"/>
</dbReference>
<dbReference type="GO" id="GO:1901224">
    <property type="term" value="P:positive regulation of non-canonical NF-kappaB signal transduction"/>
    <property type="evidence" value="ECO:0007669"/>
    <property type="project" value="Ensembl"/>
</dbReference>
<feature type="compositionally biased region" description="Polar residues" evidence="14">
    <location>
        <begin position="410"/>
        <end position="420"/>
    </location>
</feature>
<dbReference type="FunFam" id="3.40.50.12100:FF:000001">
    <property type="entry name" value="Stimulator of interferon genes protein"/>
    <property type="match status" value="1"/>
</dbReference>
<comment type="similarity">
    <text evidence="6">Belongs to the STING family.</text>
</comment>
<name>A0A4W4FVI1_ELEEL</name>
<dbReference type="GO" id="GO:0032481">
    <property type="term" value="P:positive regulation of type I interferon production"/>
    <property type="evidence" value="ECO:0007669"/>
    <property type="project" value="InterPro"/>
</dbReference>
<dbReference type="GeneTree" id="ENSGT00390000008582"/>
<dbReference type="Pfam" id="PF15009">
    <property type="entry name" value="STING_LBD"/>
    <property type="match status" value="1"/>
</dbReference>
<evidence type="ECO:0000256" key="9">
    <source>
        <dbReference type="ARBA" id="ARBA00022741"/>
    </source>
</evidence>
<dbReference type="Ensembl" id="ENSEEET00000029408.2">
    <property type="protein sequence ID" value="ENSEEEP00000029069.2"/>
    <property type="gene ID" value="ENSEEEG00000013947.2"/>
</dbReference>
<reference evidence="19" key="2">
    <citation type="journal article" date="2017" name="Sci. Adv.">
        <title>A tail of two voltages: Proteomic comparison of the three electric organs of the electric eel.</title>
        <authorList>
            <person name="Traeger L.L."/>
            <person name="Sabat G."/>
            <person name="Barrett-Wilt G.A."/>
            <person name="Wells G.B."/>
            <person name="Sussman M.R."/>
        </authorList>
    </citation>
    <scope>NUCLEOTIDE SEQUENCE [LARGE SCALE GENOMIC DNA]</scope>
</reference>
<keyword evidence="8 15" id="KW-0812">Transmembrane</keyword>
<dbReference type="GO" id="GO:0002753">
    <property type="term" value="P:cytoplasmic pattern recognition receptor signaling pathway"/>
    <property type="evidence" value="ECO:0007669"/>
    <property type="project" value="Ensembl"/>
</dbReference>
<dbReference type="InterPro" id="IPR038623">
    <property type="entry name" value="STING_C_sf"/>
</dbReference>
<dbReference type="GO" id="GO:0045087">
    <property type="term" value="P:innate immune response"/>
    <property type="evidence" value="ECO:0007669"/>
    <property type="project" value="Ensembl"/>
</dbReference>
<reference evidence="18" key="5">
    <citation type="submission" date="2025-09" db="UniProtKB">
        <authorList>
            <consortium name="Ensembl"/>
        </authorList>
    </citation>
    <scope>IDENTIFICATION</scope>
</reference>
<sequence>MLSGSLDSSLRDQLVLHSTRADMGMERVIPGRRGRCPAVCAVLVSVLALVGVWLLDPTLFREMGGLCALSLSLGPALYSLCLLMEECLFHSHQRYGGKIQRMLQACCSTATLAGVLMVVATLLVRGSAYTLGQWATVGLTCAIYLLFKALGVLGPSAVEISEVCESRNLNVAHGLAWSFYLGYLKLVLPELQELVSKDYNLTRDKLISSRLHILLPMNAVVTARLEEEDHNVRFHRNLPELRLDRAGVRGRVYKHSVYKITDQNQKEYCCVVEYATPLLTLYQMSQDDTAGLGETERRQQVLLFYRALSHILENSLECRNRYCLVLLDDKHAGDSHYLSKELTRCVLQERQEVPMELPPRLVLAMEEEGGKATPVQPQLAGRQGGPHSSLPSLMISGPRTLRSEPGENTDYPQNHQPRCT</sequence>
<dbReference type="GeneID" id="113581725"/>
<comment type="catalytic activity">
    <reaction evidence="13">
        <text>H(+)(in) = H(+)(out)</text>
        <dbReference type="Rhea" id="RHEA:34979"/>
        <dbReference type="ChEBI" id="CHEBI:15378"/>
    </reaction>
</comment>
<dbReference type="FunFam" id="1.20.5.5200:FF:000001">
    <property type="entry name" value="Stimulator of interferon genes protein"/>
    <property type="match status" value="1"/>
</dbReference>
<dbReference type="GO" id="GO:0048471">
    <property type="term" value="C:perinuclear region of cytoplasm"/>
    <property type="evidence" value="ECO:0007669"/>
    <property type="project" value="UniProtKB-SubCell"/>
</dbReference>
<evidence type="ECO:0000256" key="13">
    <source>
        <dbReference type="ARBA" id="ARBA00024169"/>
    </source>
</evidence>
<dbReference type="GO" id="GO:0061709">
    <property type="term" value="P:reticulophagy"/>
    <property type="evidence" value="ECO:0007669"/>
    <property type="project" value="TreeGrafter"/>
</dbReference>
<dbReference type="GO" id="GO:0016239">
    <property type="term" value="P:positive regulation of macroautophagy"/>
    <property type="evidence" value="ECO:0007669"/>
    <property type="project" value="Ensembl"/>
</dbReference>
<feature type="transmembrane region" description="Helical" evidence="15">
    <location>
        <begin position="36"/>
        <end position="55"/>
    </location>
</feature>
<evidence type="ECO:0000256" key="3">
    <source>
        <dbReference type="ARBA" id="ARBA00004542"/>
    </source>
</evidence>
<feature type="transmembrane region" description="Helical" evidence="15">
    <location>
        <begin position="105"/>
        <end position="124"/>
    </location>
</feature>
<evidence type="ECO:0000256" key="7">
    <source>
        <dbReference type="ARBA" id="ARBA00018708"/>
    </source>
</evidence>
<dbReference type="InterPro" id="IPR055432">
    <property type="entry name" value="STING_LBD"/>
</dbReference>
<dbReference type="PANTHER" id="PTHR34339">
    <property type="entry name" value="STIMULATOR OF INTERFERON GENES PROTEIN"/>
    <property type="match status" value="1"/>
</dbReference>
<evidence type="ECO:0000256" key="8">
    <source>
        <dbReference type="ARBA" id="ARBA00022692"/>
    </source>
</evidence>
<dbReference type="Gene3D" id="3.40.50.12100">
    <property type="entry name" value="Stimulator of interferon genes protein"/>
    <property type="match status" value="1"/>
</dbReference>
<dbReference type="InterPro" id="IPR047191">
    <property type="entry name" value="STING_C_chordates"/>
</dbReference>
<dbReference type="GO" id="GO:0061507">
    <property type="term" value="F:2',3'-cyclic GMP-AMP binding"/>
    <property type="evidence" value="ECO:0007669"/>
    <property type="project" value="TreeGrafter"/>
</dbReference>
<accession>A0A4W4FVI1</accession>
<feature type="transmembrane region" description="Helical" evidence="15">
    <location>
        <begin position="61"/>
        <end position="84"/>
    </location>
</feature>
<dbReference type="InterPro" id="IPR055434">
    <property type="entry name" value="STING_TM"/>
</dbReference>
<feature type="region of interest" description="Disordered" evidence="14">
    <location>
        <begin position="368"/>
        <end position="420"/>
    </location>
</feature>
<dbReference type="Proteomes" id="UP000314983">
    <property type="component" value="Chromosome 2"/>
</dbReference>
<keyword evidence="19" id="KW-1185">Reference proteome</keyword>
<dbReference type="InterPro" id="IPR029158">
    <property type="entry name" value="STING"/>
</dbReference>
<feature type="domain" description="STING ligand-binding" evidence="16">
    <location>
        <begin position="170"/>
        <end position="348"/>
    </location>
</feature>
<evidence type="ECO:0000259" key="17">
    <source>
        <dbReference type="Pfam" id="PF23417"/>
    </source>
</evidence>
<dbReference type="RefSeq" id="XP_026872865.2">
    <property type="nucleotide sequence ID" value="XM_027017064.2"/>
</dbReference>
<evidence type="ECO:0000256" key="12">
    <source>
        <dbReference type="ARBA" id="ARBA00023136"/>
    </source>
</evidence>
<organism evidence="18 19">
    <name type="scientific">Electrophorus electricus</name>
    <name type="common">Electric eel</name>
    <name type="synonym">Gymnotus electricus</name>
    <dbReference type="NCBI Taxonomy" id="8005"/>
    <lineage>
        <taxon>Eukaryota</taxon>
        <taxon>Metazoa</taxon>
        <taxon>Chordata</taxon>
        <taxon>Craniata</taxon>
        <taxon>Vertebrata</taxon>
        <taxon>Euteleostomi</taxon>
        <taxon>Actinopterygii</taxon>
        <taxon>Neopterygii</taxon>
        <taxon>Teleostei</taxon>
        <taxon>Ostariophysi</taxon>
        <taxon>Gymnotiformes</taxon>
        <taxon>Gymnotoidei</taxon>
        <taxon>Gymnotidae</taxon>
        <taxon>Electrophorus</taxon>
    </lineage>
</organism>
<evidence type="ECO:0000256" key="11">
    <source>
        <dbReference type="ARBA" id="ARBA00022989"/>
    </source>
</evidence>
<reference evidence="18" key="3">
    <citation type="submission" date="2020-05" db="EMBL/GenBank/DDBJ databases">
        <title>Electrophorus electricus (electric eel) genome, fEleEle1, primary haplotype.</title>
        <authorList>
            <person name="Myers G."/>
            <person name="Meyer A."/>
            <person name="Fedrigo O."/>
            <person name="Formenti G."/>
            <person name="Rhie A."/>
            <person name="Tracey A."/>
            <person name="Sims Y."/>
            <person name="Jarvis E.D."/>
        </authorList>
    </citation>
    <scope>NUCLEOTIDE SEQUENCE [LARGE SCALE GENOMIC DNA]</scope>
</reference>
<evidence type="ECO:0000256" key="4">
    <source>
        <dbReference type="ARBA" id="ARBA00004556"/>
    </source>
</evidence>
<dbReference type="AlphaFoldDB" id="A0A4W4FVI1"/>
<proteinExistence type="inferred from homology"/>
<evidence type="ECO:0000256" key="1">
    <source>
        <dbReference type="ARBA" id="ARBA00004457"/>
    </source>
</evidence>
<comment type="subcellular location">
    <subcellularLocation>
        <location evidence="4">Cytoplasm</location>
        <location evidence="4">Perinuclear region</location>
    </subcellularLocation>
    <subcellularLocation>
        <location evidence="3">Cytoplasmic vesicle</location>
        <location evidence="3">Autophagosome membrane</location>
        <topology evidence="3">Multi-pass membrane protein</topology>
    </subcellularLocation>
    <subcellularLocation>
        <location evidence="2">Endoplasmic reticulum membrane</location>
        <topology evidence="2">Multi-pass membrane protein</topology>
    </subcellularLocation>
    <subcellularLocation>
        <location evidence="1">Endoplasmic reticulum-Golgi intermediate compartment membrane</location>
        <topology evidence="1">Multi-pass membrane protein</topology>
    </subcellularLocation>
    <subcellularLocation>
        <location evidence="5">Golgi apparatus membrane</location>
        <topology evidence="5">Multi-pass membrane protein</topology>
    </subcellularLocation>
</comment>
<evidence type="ECO:0000256" key="10">
    <source>
        <dbReference type="ARBA" id="ARBA00022824"/>
    </source>
</evidence>
<dbReference type="CDD" id="cd22658">
    <property type="entry name" value="STING_C_metazoan-like"/>
    <property type="match status" value="1"/>
</dbReference>
<evidence type="ECO:0000313" key="19">
    <source>
        <dbReference type="Proteomes" id="UP000314983"/>
    </source>
</evidence>
<dbReference type="GO" id="GO:0000421">
    <property type="term" value="C:autophagosome membrane"/>
    <property type="evidence" value="ECO:0007669"/>
    <property type="project" value="UniProtKB-SubCell"/>
</dbReference>
<dbReference type="GO" id="GO:0033116">
    <property type="term" value="C:endoplasmic reticulum-Golgi intermediate compartment membrane"/>
    <property type="evidence" value="ECO:0007669"/>
    <property type="project" value="UniProtKB-SubCell"/>
</dbReference>
<dbReference type="Gene3D" id="1.20.5.5200">
    <property type="match status" value="1"/>
</dbReference>
<evidence type="ECO:0000256" key="5">
    <source>
        <dbReference type="ARBA" id="ARBA00004653"/>
    </source>
</evidence>
<evidence type="ECO:0000256" key="14">
    <source>
        <dbReference type="SAM" id="MobiDB-lite"/>
    </source>
</evidence>
<reference evidence="19" key="1">
    <citation type="journal article" date="2014" name="Science">
        <title>Nonhuman genetics. Genomic basis for the convergent evolution of electric organs.</title>
        <authorList>
            <person name="Gallant J.R."/>
            <person name="Traeger L.L."/>
            <person name="Volkening J.D."/>
            <person name="Moffett H."/>
            <person name="Chen P.H."/>
            <person name="Novina C.D."/>
            <person name="Phillips G.N.Jr."/>
            <person name="Anand R."/>
            <person name="Wells G.B."/>
            <person name="Pinch M."/>
            <person name="Guth R."/>
            <person name="Unguez G.A."/>
            <person name="Albert J.S."/>
            <person name="Zakon H.H."/>
            <person name="Samanta M.P."/>
            <person name="Sussman M.R."/>
        </authorList>
    </citation>
    <scope>NUCLEOTIDE SEQUENCE [LARGE SCALE GENOMIC DNA]</scope>
</reference>
<evidence type="ECO:0000256" key="15">
    <source>
        <dbReference type="SAM" id="Phobius"/>
    </source>
</evidence>
<dbReference type="Pfam" id="PF23417">
    <property type="entry name" value="STING_TM"/>
    <property type="match status" value="1"/>
</dbReference>
<dbReference type="GO" id="GO:0051607">
    <property type="term" value="P:defense response to virus"/>
    <property type="evidence" value="ECO:0007669"/>
    <property type="project" value="TreeGrafter"/>
</dbReference>
<gene>
    <name evidence="18" type="primary">STING1</name>
</gene>